<dbReference type="Gene3D" id="3.20.20.70">
    <property type="entry name" value="Aldolase class I"/>
    <property type="match status" value="1"/>
</dbReference>
<evidence type="ECO:0000313" key="1">
    <source>
        <dbReference type="EMBL" id="EKC46935.1"/>
    </source>
</evidence>
<proteinExistence type="predicted"/>
<reference evidence="1" key="1">
    <citation type="journal article" date="2013" name="Environ. Microbiol.">
        <title>Microbiota from the distal guts of lean and obese adolescents exhibit partial functional redundancy besides clear differences in community structure.</title>
        <authorList>
            <person name="Ferrer M."/>
            <person name="Ruiz A."/>
            <person name="Lanza F."/>
            <person name="Haange S.B."/>
            <person name="Oberbach A."/>
            <person name="Till H."/>
            <person name="Bargiela R."/>
            <person name="Campoy C."/>
            <person name="Segura M.T."/>
            <person name="Richter M."/>
            <person name="von Bergen M."/>
            <person name="Seifert J."/>
            <person name="Suarez A."/>
        </authorList>
    </citation>
    <scope>NUCLEOTIDE SEQUENCE</scope>
</reference>
<organism evidence="1">
    <name type="scientific">human gut metagenome</name>
    <dbReference type="NCBI Taxonomy" id="408170"/>
    <lineage>
        <taxon>unclassified sequences</taxon>
        <taxon>metagenomes</taxon>
        <taxon>organismal metagenomes</taxon>
    </lineage>
</organism>
<name>K1RZP2_9ZZZZ</name>
<evidence type="ECO:0008006" key="2">
    <source>
        <dbReference type="Google" id="ProtNLM"/>
    </source>
</evidence>
<accession>K1RZP2</accession>
<protein>
    <recommendedName>
        <fullName evidence="2">Radical SAM domain-containing protein</fullName>
    </recommendedName>
</protein>
<dbReference type="SUPFAM" id="SSF102114">
    <property type="entry name" value="Radical SAM enzymes"/>
    <property type="match status" value="1"/>
</dbReference>
<gene>
    <name evidence="1" type="ORF">LEA_19626</name>
</gene>
<dbReference type="InterPro" id="IPR013785">
    <property type="entry name" value="Aldolase_TIM"/>
</dbReference>
<sequence length="268" mass="30851">MRGDAESVDIPLKHISNLLRHVRHIHHFNITGGEPSLNVRAIRHILERVRAYGITVNDFYIVTNGSATSRSEEFIEACAALYEYQEEKEQDSGHMLEMSDDRFHDPAEHAATLAALSPYPFFGVRGQAERIFLFREGRSTEGFPNPVHGIYLTEENYVYGDLCLNAEGMVLSNGGPELCPPTGTCPVSLRETDAISPDDLEKDVKKKDCTNKYTNQKTYVNRMQYLRRHWSEMYRRHRPEHQTVPRIYPQRLVGRPVQPVRQRCPDRP</sequence>
<dbReference type="AlphaFoldDB" id="K1RZP2"/>
<dbReference type="InterPro" id="IPR058240">
    <property type="entry name" value="rSAM_sf"/>
</dbReference>
<dbReference type="EMBL" id="AJWY01013490">
    <property type="protein sequence ID" value="EKC46935.1"/>
    <property type="molecule type" value="Genomic_DNA"/>
</dbReference>
<comment type="caution">
    <text evidence="1">The sequence shown here is derived from an EMBL/GenBank/DDBJ whole genome shotgun (WGS) entry which is preliminary data.</text>
</comment>